<evidence type="ECO:0000313" key="1">
    <source>
        <dbReference type="EMBL" id="GIE51552.1"/>
    </source>
</evidence>
<dbReference type="RefSeq" id="WP_203772198.1">
    <property type="nucleotide sequence ID" value="NZ_BAAAYJ010000099.1"/>
</dbReference>
<gene>
    <name evidence="1" type="ORF">Ani05nite_50860</name>
</gene>
<dbReference type="AlphaFoldDB" id="A0A919JLV0"/>
<comment type="caution">
    <text evidence="1">The sequence shown here is derived from an EMBL/GenBank/DDBJ whole genome shotgun (WGS) entry which is preliminary data.</text>
</comment>
<accession>A0A919JLV0</accession>
<evidence type="ECO:0000313" key="2">
    <source>
        <dbReference type="Proteomes" id="UP000647172"/>
    </source>
</evidence>
<proteinExistence type="predicted"/>
<name>A0A919JLV0_9ACTN</name>
<reference evidence="1" key="1">
    <citation type="submission" date="2021-01" db="EMBL/GenBank/DDBJ databases">
        <title>Whole genome shotgun sequence of Actinoplanes nipponensis NBRC 14063.</title>
        <authorList>
            <person name="Komaki H."/>
            <person name="Tamura T."/>
        </authorList>
    </citation>
    <scope>NUCLEOTIDE SEQUENCE</scope>
    <source>
        <strain evidence="1">NBRC 14063</strain>
    </source>
</reference>
<dbReference type="EMBL" id="BOMQ01000060">
    <property type="protein sequence ID" value="GIE51552.1"/>
    <property type="molecule type" value="Genomic_DNA"/>
</dbReference>
<protein>
    <submittedName>
        <fullName evidence="1">Uncharacterized protein</fullName>
    </submittedName>
</protein>
<dbReference type="Proteomes" id="UP000647172">
    <property type="component" value="Unassembled WGS sequence"/>
</dbReference>
<sequence>MYDPLVGSTRPEREEPLARTTYVAAARRYVSAFATVIARGVPVDPGRSAHDVREWQVQDVQVLQELHEALGQMLSARRAYDAVRRHR</sequence>
<organism evidence="1 2">
    <name type="scientific">Actinoplanes nipponensis</name>
    <dbReference type="NCBI Taxonomy" id="135950"/>
    <lineage>
        <taxon>Bacteria</taxon>
        <taxon>Bacillati</taxon>
        <taxon>Actinomycetota</taxon>
        <taxon>Actinomycetes</taxon>
        <taxon>Micromonosporales</taxon>
        <taxon>Micromonosporaceae</taxon>
        <taxon>Actinoplanes</taxon>
    </lineage>
</organism>
<keyword evidence="2" id="KW-1185">Reference proteome</keyword>